<keyword evidence="2" id="KW-0808">Transferase</keyword>
<keyword evidence="3" id="KW-1185">Reference proteome</keyword>
<accession>A0ABZ2LL99</accession>
<name>A0ABZ2LL99_9BACT</name>
<dbReference type="GO" id="GO:0008483">
    <property type="term" value="F:transaminase activity"/>
    <property type="evidence" value="ECO:0007669"/>
    <property type="project" value="UniProtKB-KW"/>
</dbReference>
<dbReference type="InterPro" id="IPR004839">
    <property type="entry name" value="Aminotransferase_I/II_large"/>
</dbReference>
<dbReference type="CDD" id="cd00609">
    <property type="entry name" value="AAT_like"/>
    <property type="match status" value="1"/>
</dbReference>
<dbReference type="PANTHER" id="PTHR43510">
    <property type="entry name" value="AMINOTRANSFERASE FUNCTION, HYPOTHETICAL (EUROFUNG)"/>
    <property type="match status" value="1"/>
</dbReference>
<dbReference type="EMBL" id="CP089983">
    <property type="protein sequence ID" value="WXB10364.1"/>
    <property type="molecule type" value="Genomic_DNA"/>
</dbReference>
<dbReference type="Pfam" id="PF00155">
    <property type="entry name" value="Aminotran_1_2"/>
    <property type="match status" value="1"/>
</dbReference>
<reference evidence="2" key="1">
    <citation type="submission" date="2021-12" db="EMBL/GenBank/DDBJ databases">
        <title>Discovery of the Pendulisporaceae a myxobacterial family with distinct sporulation behavior and unique specialized metabolism.</title>
        <authorList>
            <person name="Garcia R."/>
            <person name="Popoff A."/>
            <person name="Bader C.D."/>
            <person name="Loehr J."/>
            <person name="Walesch S."/>
            <person name="Walt C."/>
            <person name="Boldt J."/>
            <person name="Bunk B."/>
            <person name="Haeckl F.J.F.P.J."/>
            <person name="Gunesch A.P."/>
            <person name="Birkelbach J."/>
            <person name="Nuebel U."/>
            <person name="Pietschmann T."/>
            <person name="Bach T."/>
            <person name="Mueller R."/>
        </authorList>
    </citation>
    <scope>NUCLEOTIDE SEQUENCE</scope>
    <source>
        <strain evidence="2">MSr11367</strain>
    </source>
</reference>
<dbReference type="InterPro" id="IPR015424">
    <property type="entry name" value="PyrdxlP-dep_Trfase"/>
</dbReference>
<dbReference type="Proteomes" id="UP001374803">
    <property type="component" value="Chromosome"/>
</dbReference>
<evidence type="ECO:0000259" key="1">
    <source>
        <dbReference type="Pfam" id="PF00155"/>
    </source>
</evidence>
<dbReference type="RefSeq" id="WP_394840041.1">
    <property type="nucleotide sequence ID" value="NZ_CP089929.1"/>
</dbReference>
<proteinExistence type="predicted"/>
<dbReference type="Gene3D" id="3.90.1150.10">
    <property type="entry name" value="Aspartate Aminotransferase, domain 1"/>
    <property type="match status" value="1"/>
</dbReference>
<keyword evidence="2" id="KW-0032">Aminotransferase</keyword>
<gene>
    <name evidence="2" type="ORF">LVJ94_24445</name>
</gene>
<organism evidence="2 3">
    <name type="scientific">Pendulispora rubella</name>
    <dbReference type="NCBI Taxonomy" id="2741070"/>
    <lineage>
        <taxon>Bacteria</taxon>
        <taxon>Pseudomonadati</taxon>
        <taxon>Myxococcota</taxon>
        <taxon>Myxococcia</taxon>
        <taxon>Myxococcales</taxon>
        <taxon>Sorangiineae</taxon>
        <taxon>Pendulisporaceae</taxon>
        <taxon>Pendulispora</taxon>
    </lineage>
</organism>
<dbReference type="Gene3D" id="3.40.640.10">
    <property type="entry name" value="Type I PLP-dependent aspartate aminotransferase-like (Major domain)"/>
    <property type="match status" value="1"/>
</dbReference>
<protein>
    <submittedName>
        <fullName evidence="2">Pyridoxal phosphate-dependent aminotransferase</fullName>
    </submittedName>
</protein>
<feature type="domain" description="Aminotransferase class I/classII large" evidence="1">
    <location>
        <begin position="45"/>
        <end position="363"/>
    </location>
</feature>
<dbReference type="InterPro" id="IPR015422">
    <property type="entry name" value="PyrdxlP-dep_Trfase_small"/>
</dbReference>
<evidence type="ECO:0000313" key="2">
    <source>
        <dbReference type="EMBL" id="WXB10364.1"/>
    </source>
</evidence>
<dbReference type="InterPro" id="IPR015421">
    <property type="entry name" value="PyrdxlP-dep_Trfase_major"/>
</dbReference>
<dbReference type="SUPFAM" id="SSF53383">
    <property type="entry name" value="PLP-dependent transferases"/>
    <property type="match status" value="1"/>
</dbReference>
<evidence type="ECO:0000313" key="3">
    <source>
        <dbReference type="Proteomes" id="UP001374803"/>
    </source>
</evidence>
<sequence>MARFPDNDLISLLSEAPRYELAESVGPDLRLGELLEGGEGVRELLLAYTTPEGDARLRARIAELHGVSPDDVVITVGSIHALFLLAFLLVNRGDEAVINTPCFPLARNVLEAVGANVHTVRLSFECGYVLDVEELRKKLSEKTKLVSLASPHNPSGVAIARSTLEAVLAAMRERCPDAHLLVDETYREAVYGDDPLAPPAIALGPKVVTVAALSKCHGAPGLRIGWAITRDRDLRQRLVTGKFNTVISCSALDEALAVKVLEQRERIIGARRRVLAEGLERTAAWARANAGLVDWVRPSAGALSCARLSPAAFDEARVRRFYETLSAEGVRVANGTWFGDEARVFRVGFGLMSIPDLEAALAKLTAAVVRCAAT</sequence>
<dbReference type="PANTHER" id="PTHR43510:SF1">
    <property type="entry name" value="AMINOTRANSFERASE FUNCTION, HYPOTHETICAL (EUROFUNG)"/>
    <property type="match status" value="1"/>
</dbReference>